<evidence type="ECO:0000259" key="8">
    <source>
        <dbReference type="PROSITE" id="PS51059"/>
    </source>
</evidence>
<proteinExistence type="inferred from homology"/>
<protein>
    <submittedName>
        <fullName evidence="10">Protein mono-ADP-ribosyltransferase PARP9-like</fullName>
    </submittedName>
</protein>
<dbReference type="PANTHER" id="PTHR14453:SF70">
    <property type="entry name" value="PROTEIN MONO-ADP-RIBOSYLTRANSFERASE PARP9"/>
    <property type="match status" value="1"/>
</dbReference>
<dbReference type="Pfam" id="PF01661">
    <property type="entry name" value="Macro"/>
    <property type="match status" value="2"/>
</dbReference>
<keyword evidence="4" id="KW-0520">NAD</keyword>
<accession>A0AAD8DC35</accession>
<dbReference type="EMBL" id="JAGXEW010000011">
    <property type="protein sequence ID" value="KAK1166014.1"/>
    <property type="molecule type" value="Genomic_DNA"/>
</dbReference>
<dbReference type="GO" id="GO:0003950">
    <property type="term" value="F:NAD+ poly-ADP-ribosyltransferase activity"/>
    <property type="evidence" value="ECO:0007669"/>
    <property type="project" value="InterPro"/>
</dbReference>
<dbReference type="Proteomes" id="UP001230051">
    <property type="component" value="Unassembled WGS sequence"/>
</dbReference>
<dbReference type="InterPro" id="IPR012317">
    <property type="entry name" value="Poly(ADP-ribose)pol_cat_dom"/>
</dbReference>
<keyword evidence="3" id="KW-0808">Transferase</keyword>
<dbReference type="PANTHER" id="PTHR14453">
    <property type="entry name" value="PARP/ZINC FINGER CCCH TYPE DOMAIN CONTAINING PROTEIN"/>
    <property type="match status" value="1"/>
</dbReference>
<dbReference type="PROSITE" id="PS51154">
    <property type="entry name" value="MACRO"/>
    <property type="match status" value="2"/>
</dbReference>
<feature type="region of interest" description="Disordered" evidence="7">
    <location>
        <begin position="465"/>
        <end position="488"/>
    </location>
</feature>
<dbReference type="PROSITE" id="PS51059">
    <property type="entry name" value="PARP_CATALYTIC"/>
    <property type="match status" value="1"/>
</dbReference>
<evidence type="ECO:0000256" key="4">
    <source>
        <dbReference type="ARBA" id="ARBA00023027"/>
    </source>
</evidence>
<dbReference type="SUPFAM" id="SSF52949">
    <property type="entry name" value="Macro domain-like"/>
    <property type="match status" value="2"/>
</dbReference>
<evidence type="ECO:0000313" key="10">
    <source>
        <dbReference type="EMBL" id="KAK1166014.1"/>
    </source>
</evidence>
<name>A0AAD8DC35_ACIOX</name>
<keyword evidence="2" id="KW-0328">Glycosyltransferase</keyword>
<dbReference type="InterPro" id="IPR052056">
    <property type="entry name" value="Mono-ARTD/PARP"/>
</dbReference>
<comment type="subcellular location">
    <subcellularLocation>
        <location evidence="1">Nucleus</location>
    </subcellularLocation>
</comment>
<evidence type="ECO:0000256" key="6">
    <source>
        <dbReference type="ARBA" id="ARBA00024347"/>
    </source>
</evidence>
<evidence type="ECO:0000256" key="5">
    <source>
        <dbReference type="ARBA" id="ARBA00023242"/>
    </source>
</evidence>
<dbReference type="GO" id="GO:0005634">
    <property type="term" value="C:nucleus"/>
    <property type="evidence" value="ECO:0007669"/>
    <property type="project" value="UniProtKB-SubCell"/>
</dbReference>
<dbReference type="GO" id="GO:1990404">
    <property type="term" value="F:NAD+-protein mono-ADP-ribosyltransferase activity"/>
    <property type="evidence" value="ECO:0007669"/>
    <property type="project" value="TreeGrafter"/>
</dbReference>
<organism evidence="10 11">
    <name type="scientific">Acipenser oxyrinchus oxyrinchus</name>
    <dbReference type="NCBI Taxonomy" id="40147"/>
    <lineage>
        <taxon>Eukaryota</taxon>
        <taxon>Metazoa</taxon>
        <taxon>Chordata</taxon>
        <taxon>Craniata</taxon>
        <taxon>Vertebrata</taxon>
        <taxon>Euteleostomi</taxon>
        <taxon>Actinopterygii</taxon>
        <taxon>Chondrostei</taxon>
        <taxon>Acipenseriformes</taxon>
        <taxon>Acipenseridae</taxon>
        <taxon>Acipenser</taxon>
    </lineage>
</organism>
<evidence type="ECO:0000256" key="3">
    <source>
        <dbReference type="ARBA" id="ARBA00022679"/>
    </source>
</evidence>
<comment type="similarity">
    <text evidence="6">Belongs to the ARTD/PARP family.</text>
</comment>
<feature type="domain" description="PARP catalytic" evidence="8">
    <location>
        <begin position="673"/>
        <end position="865"/>
    </location>
</feature>
<dbReference type="GO" id="GO:0044389">
    <property type="term" value="F:ubiquitin-like protein ligase binding"/>
    <property type="evidence" value="ECO:0007669"/>
    <property type="project" value="TreeGrafter"/>
</dbReference>
<evidence type="ECO:0000313" key="11">
    <source>
        <dbReference type="Proteomes" id="UP001230051"/>
    </source>
</evidence>
<dbReference type="SUPFAM" id="SSF56399">
    <property type="entry name" value="ADP-ribosylation"/>
    <property type="match status" value="1"/>
</dbReference>
<dbReference type="GO" id="GO:0070212">
    <property type="term" value="P:protein poly-ADP-ribosylation"/>
    <property type="evidence" value="ECO:0007669"/>
    <property type="project" value="TreeGrafter"/>
</dbReference>
<gene>
    <name evidence="10" type="primary">PARP9</name>
    <name evidence="10" type="ORF">AOXY_G12530</name>
</gene>
<dbReference type="GO" id="GO:0060335">
    <property type="term" value="P:positive regulation of type II interferon-mediated signaling pathway"/>
    <property type="evidence" value="ECO:0007669"/>
    <property type="project" value="TreeGrafter"/>
</dbReference>
<comment type="caution">
    <text evidence="10">The sequence shown here is derived from an EMBL/GenBank/DDBJ whole genome shotgun (WGS) entry which is preliminary data.</text>
</comment>
<dbReference type="Gene3D" id="3.90.228.10">
    <property type="match status" value="1"/>
</dbReference>
<dbReference type="GO" id="GO:0003714">
    <property type="term" value="F:transcription corepressor activity"/>
    <property type="evidence" value="ECO:0007669"/>
    <property type="project" value="TreeGrafter"/>
</dbReference>
<dbReference type="SMART" id="SM00506">
    <property type="entry name" value="A1pp"/>
    <property type="match status" value="2"/>
</dbReference>
<feature type="domain" description="Macro" evidence="9">
    <location>
        <begin position="274"/>
        <end position="436"/>
    </location>
</feature>
<evidence type="ECO:0000256" key="7">
    <source>
        <dbReference type="SAM" id="MobiDB-lite"/>
    </source>
</evidence>
<evidence type="ECO:0000256" key="2">
    <source>
        <dbReference type="ARBA" id="ARBA00022676"/>
    </source>
</evidence>
<dbReference type="Gene3D" id="3.40.220.10">
    <property type="entry name" value="Leucine Aminopeptidase, subunit E, domain 1"/>
    <property type="match status" value="2"/>
</dbReference>
<evidence type="ECO:0000256" key="1">
    <source>
        <dbReference type="ARBA" id="ARBA00004123"/>
    </source>
</evidence>
<dbReference type="AlphaFoldDB" id="A0AAD8DC35"/>
<sequence>MMNMNETSIQVPIDSEIAQTLSEYGDLSYVVRSKFGCDAVLKNAKAIGSQWGNSQAGSFKPEIRYSKTLDKELKISVWKDDLTTHKVDAVVNAANAGLQHYGGLAAALSRAGGPAIQTMSDEIIKKNGNVPTGEAVVTTAGRLPCRIIIHAVGPQCNPQMSKSELDHASALLEKAVRNVIQEAEKAGIHSVAIPALSSGLFSFPLSHCAEVIVTTIKKYNRHNYSKKNSLNEIRLVNHDDKTVAEMEKACRTLLGPADDKTPSYSGAVTNHTPTQSADSIRIGNVTVHIKQGCIEDEKANVIVNTVATDLNLSQGYVSQAILRKAGRQLQHEIKKVTNSYVQHGAVLKTKGFQMGCDFLYHTVCPAWSDYQSSEILSHIVMKSLCMAERDSEKSIAFPAIGTGNLGFPKDKVAKIMMEQVLHFAERVYQGSKLDVFFVLYPPDQGTVMAFERELKAVKGRIKSAASRASDSSTNESNRWKDAMSSSLGNNKQGPCVEICGEDKKALMEAEKWIRHTLLRSPERLTIQNNHIYYFGQKEHDDLSRFQYIYDVSIKEMVKDGKASLEITGTPQRVIKTMLAVEKLCCEVQEEYAMAEENEMLQSLVQWRCADIPALAETEITSSIERAYLSRKIPPVIIINGQNIKVSFNFGQQSAIAMTDHGKAYNFERKCLLDMDHAEMYTTLNGSFYQRIVEDSSKNQHKEKVQLYKKTGLEVVKIESINNPLLRIHFELKKNALGGKAQTLYHRVPAQFCIPVCRAGFQRVYSQPEKQNLGAGLYFNEKLDTLMRDQSNDFERDAMIYIFEAQVVTGKTTNGSPDLIVPPGLSADSLTRYDSVSGGTSTHVIFNSRQAYPEYLITCRQSSASP</sequence>
<evidence type="ECO:0000259" key="9">
    <source>
        <dbReference type="PROSITE" id="PS51154"/>
    </source>
</evidence>
<dbReference type="CDD" id="cd02907">
    <property type="entry name" value="Macro_Af1521_BAL-like"/>
    <property type="match status" value="1"/>
</dbReference>
<keyword evidence="5" id="KW-0539">Nucleus</keyword>
<reference evidence="10" key="1">
    <citation type="submission" date="2022-02" db="EMBL/GenBank/DDBJ databases">
        <title>Atlantic sturgeon de novo genome assembly.</title>
        <authorList>
            <person name="Stock M."/>
            <person name="Klopp C."/>
            <person name="Guiguen Y."/>
            <person name="Cabau C."/>
            <person name="Parinello H."/>
            <person name="Santidrian Yebra-Pimentel E."/>
            <person name="Kuhl H."/>
            <person name="Dirks R.P."/>
            <person name="Guessner J."/>
            <person name="Wuertz S."/>
            <person name="Du K."/>
            <person name="Schartl M."/>
        </authorList>
    </citation>
    <scope>NUCLEOTIDE SEQUENCE</scope>
    <source>
        <strain evidence="10">STURGEONOMICS-FGT-2020</strain>
        <tissue evidence="10">Whole blood</tissue>
    </source>
</reference>
<dbReference type="GO" id="GO:0010629">
    <property type="term" value="P:negative regulation of gene expression"/>
    <property type="evidence" value="ECO:0007669"/>
    <property type="project" value="TreeGrafter"/>
</dbReference>
<dbReference type="GO" id="GO:0005737">
    <property type="term" value="C:cytoplasm"/>
    <property type="evidence" value="ECO:0007669"/>
    <property type="project" value="TreeGrafter"/>
</dbReference>
<feature type="domain" description="Macro" evidence="9">
    <location>
        <begin position="62"/>
        <end position="254"/>
    </location>
</feature>
<feature type="compositionally biased region" description="Polar residues" evidence="7">
    <location>
        <begin position="466"/>
        <end position="476"/>
    </location>
</feature>
<dbReference type="InterPro" id="IPR002589">
    <property type="entry name" value="Macro_dom"/>
</dbReference>
<dbReference type="InterPro" id="IPR043472">
    <property type="entry name" value="Macro_dom-like"/>
</dbReference>
<keyword evidence="11" id="KW-1185">Reference proteome</keyword>